<dbReference type="AlphaFoldDB" id="A0A8E2QE13"/>
<dbReference type="Proteomes" id="UP000235881">
    <property type="component" value="Unassembled WGS sequence"/>
</dbReference>
<sequence>MLRLSYLLLLLAGGPAVAEEIRIPLGQQGPTNIGVPARGEHKHQVLERFGLADEEHPAVGKPPILRWDYREFSVYFENDRVINSVLHHQPTHSAQE</sequence>
<evidence type="ECO:0000313" key="3">
    <source>
        <dbReference type="Proteomes" id="UP000235881"/>
    </source>
</evidence>
<keyword evidence="1" id="KW-0732">Signal</keyword>
<evidence type="ECO:0000256" key="1">
    <source>
        <dbReference type="SAM" id="SignalP"/>
    </source>
</evidence>
<accession>A0A8E2QE13</accession>
<gene>
    <name evidence="2" type="ORF">CXK95_12725</name>
</gene>
<keyword evidence="3" id="KW-1185">Reference proteome</keyword>
<protein>
    <submittedName>
        <fullName evidence="2">Phosphodiesterase</fullName>
    </submittedName>
</protein>
<dbReference type="RefSeq" id="WP_102828856.1">
    <property type="nucleotide sequence ID" value="NZ_CP065721.1"/>
</dbReference>
<organism evidence="2 3">
    <name type="scientific">Stutzerimonas degradans</name>
    <dbReference type="NCBI Taxonomy" id="2968968"/>
    <lineage>
        <taxon>Bacteria</taxon>
        <taxon>Pseudomonadati</taxon>
        <taxon>Pseudomonadota</taxon>
        <taxon>Gammaproteobacteria</taxon>
        <taxon>Pseudomonadales</taxon>
        <taxon>Pseudomonadaceae</taxon>
        <taxon>Stutzerimonas</taxon>
    </lineage>
</organism>
<reference evidence="2 3" key="1">
    <citation type="submission" date="2018-01" db="EMBL/GenBank/DDBJ databases">
        <title>Denitrification phenotypes of diverse strains of Pseudomonas stutzeri.</title>
        <authorList>
            <person name="Milligan D.A."/>
            <person name="Bergaust L."/>
            <person name="Bakken L.R."/>
            <person name="Frostegard A."/>
        </authorList>
    </citation>
    <scope>NUCLEOTIDE SEQUENCE [LARGE SCALE GENOMIC DNA]</scope>
    <source>
        <strain evidence="2 3">DSM 50238</strain>
    </source>
</reference>
<evidence type="ECO:0000313" key="2">
    <source>
        <dbReference type="EMBL" id="PNF76260.1"/>
    </source>
</evidence>
<comment type="caution">
    <text evidence="2">The sequence shown here is derived from an EMBL/GenBank/DDBJ whole genome shotgun (WGS) entry which is preliminary data.</text>
</comment>
<dbReference type="EMBL" id="POUK01000004">
    <property type="protein sequence ID" value="PNF76260.1"/>
    <property type="molecule type" value="Genomic_DNA"/>
</dbReference>
<proteinExistence type="predicted"/>
<name>A0A8E2QE13_9GAMM</name>
<feature type="chain" id="PRO_5034979670" evidence="1">
    <location>
        <begin position="19"/>
        <end position="96"/>
    </location>
</feature>
<feature type="signal peptide" evidence="1">
    <location>
        <begin position="1"/>
        <end position="18"/>
    </location>
</feature>